<comment type="caution">
    <text evidence="5">The sequence shown here is derived from an EMBL/GenBank/DDBJ whole genome shotgun (WGS) entry which is preliminary data.</text>
</comment>
<dbReference type="Proteomes" id="UP001271769">
    <property type="component" value="Unassembled WGS sequence"/>
</dbReference>
<reference evidence="5 6" key="1">
    <citation type="journal article" date="2013" name="Antonie Van Leeuwenhoek">
        <title>Dongia rigui sp. nov., isolated from freshwater of a large wetland in Korea.</title>
        <authorList>
            <person name="Baik K.S."/>
            <person name="Hwang Y.M."/>
            <person name="Choi J.S."/>
            <person name="Kwon J."/>
            <person name="Seong C.N."/>
        </authorList>
    </citation>
    <scope>NUCLEOTIDE SEQUENCE [LARGE SCALE GENOMIC DNA]</scope>
    <source>
        <strain evidence="5 6">04SU4-P</strain>
    </source>
</reference>
<dbReference type="Pfam" id="PF13407">
    <property type="entry name" value="Peripla_BP_4"/>
    <property type="match status" value="1"/>
</dbReference>
<evidence type="ECO:0000256" key="3">
    <source>
        <dbReference type="ARBA" id="ARBA00022729"/>
    </source>
</evidence>
<accession>A0ABU5E460</accession>
<dbReference type="SUPFAM" id="SSF53822">
    <property type="entry name" value="Periplasmic binding protein-like I"/>
    <property type="match status" value="1"/>
</dbReference>
<dbReference type="InterPro" id="IPR025997">
    <property type="entry name" value="SBP_2_dom"/>
</dbReference>
<comment type="similarity">
    <text evidence="2">Belongs to the bacterial solute-binding protein 2 family.</text>
</comment>
<proteinExistence type="inferred from homology"/>
<organism evidence="5 6">
    <name type="scientific">Dongia rigui</name>
    <dbReference type="NCBI Taxonomy" id="940149"/>
    <lineage>
        <taxon>Bacteria</taxon>
        <taxon>Pseudomonadati</taxon>
        <taxon>Pseudomonadota</taxon>
        <taxon>Alphaproteobacteria</taxon>
        <taxon>Rhodospirillales</taxon>
        <taxon>Dongiaceae</taxon>
        <taxon>Dongia</taxon>
    </lineage>
</organism>
<evidence type="ECO:0000259" key="4">
    <source>
        <dbReference type="Pfam" id="PF13407"/>
    </source>
</evidence>
<comment type="subcellular location">
    <subcellularLocation>
        <location evidence="1">Cell envelope</location>
    </subcellularLocation>
</comment>
<dbReference type="CDD" id="cd20007">
    <property type="entry name" value="PBP1_ABC_sugar_binding-like"/>
    <property type="match status" value="1"/>
</dbReference>
<evidence type="ECO:0000256" key="2">
    <source>
        <dbReference type="ARBA" id="ARBA00007639"/>
    </source>
</evidence>
<protein>
    <submittedName>
        <fullName evidence="5">ABC transporter substrate-binding protein</fullName>
    </submittedName>
</protein>
<dbReference type="InterPro" id="IPR028082">
    <property type="entry name" value="Peripla_BP_I"/>
</dbReference>
<evidence type="ECO:0000256" key="1">
    <source>
        <dbReference type="ARBA" id="ARBA00004196"/>
    </source>
</evidence>
<dbReference type="PANTHER" id="PTHR46847:SF1">
    <property type="entry name" value="D-ALLOSE-BINDING PERIPLASMIC PROTEIN-RELATED"/>
    <property type="match status" value="1"/>
</dbReference>
<gene>
    <name evidence="5" type="ORF">SMD31_18785</name>
</gene>
<dbReference type="PANTHER" id="PTHR46847">
    <property type="entry name" value="D-ALLOSE-BINDING PERIPLASMIC PROTEIN-RELATED"/>
    <property type="match status" value="1"/>
</dbReference>
<keyword evidence="6" id="KW-1185">Reference proteome</keyword>
<name>A0ABU5E460_9PROT</name>
<evidence type="ECO:0000313" key="6">
    <source>
        <dbReference type="Proteomes" id="UP001271769"/>
    </source>
</evidence>
<dbReference type="EMBL" id="JAXCLX010000003">
    <property type="protein sequence ID" value="MDY0873995.1"/>
    <property type="molecule type" value="Genomic_DNA"/>
</dbReference>
<sequence length="330" mass="35209">MMFTRRRLLHSAAGLSAIGAMSTLPLGIARAAGKPVVALLPGVVDPFYFTMKRGADKAAEEEGIELLFQIPKAWNVTEQVPILKAIIAKKPDVLLISPVDKDQLIQPLKEAADAGIKVITVDTYIGEGKYQTGSGKADFPLSYVASDNTEGGRIAARALAKAVGEKGAVYCENNKPGISSTDQRMQGFEEEMKKFPNIKILKTQYNEDDANKAAAHVAAVLAREPNLDGIFGANTFSGMGASEGVKKAGKTGQVKVVVFDAVPGIDASLKSGLVDVAIAQKPAEMGYVGVKFASDLIKGKTIPTWQGTGFVVMDKSNIDQEDVRQYIYSN</sequence>
<feature type="domain" description="Periplasmic binding protein" evidence="4">
    <location>
        <begin position="40"/>
        <end position="300"/>
    </location>
</feature>
<keyword evidence="3" id="KW-0732">Signal</keyword>
<dbReference type="PROSITE" id="PS51318">
    <property type="entry name" value="TAT"/>
    <property type="match status" value="1"/>
</dbReference>
<dbReference type="Gene3D" id="3.40.50.2300">
    <property type="match status" value="2"/>
</dbReference>
<dbReference type="RefSeq" id="WP_320502462.1">
    <property type="nucleotide sequence ID" value="NZ_JAXCLX010000003.1"/>
</dbReference>
<dbReference type="InterPro" id="IPR006311">
    <property type="entry name" value="TAT_signal"/>
</dbReference>
<evidence type="ECO:0000313" key="5">
    <source>
        <dbReference type="EMBL" id="MDY0873995.1"/>
    </source>
</evidence>